<evidence type="ECO:0008006" key="4">
    <source>
        <dbReference type="Google" id="ProtNLM"/>
    </source>
</evidence>
<evidence type="ECO:0000313" key="2">
    <source>
        <dbReference type="EMBL" id="APU13629.1"/>
    </source>
</evidence>
<sequence>MTSPRLQPASTLLGNALTARLALDALAVPRGGTVAVTGAAGAGGGYAVELAKADGLTVIADAAPADAELVLGLGADHVVDRGDEIADRTRGLAPDGVPGLLDGSMQTTQVAPAVADGGALAEVRGWAARPSAASGATRSWCRTPSRTPPSCCPMTPHALTSAARVRLPLAAATANHPGRPPPCAPLHRQAGPPRNQVSLPALL</sequence>
<dbReference type="GO" id="GO:0016491">
    <property type="term" value="F:oxidoreductase activity"/>
    <property type="evidence" value="ECO:0007669"/>
    <property type="project" value="TreeGrafter"/>
</dbReference>
<proteinExistence type="predicted"/>
<dbReference type="PANTHER" id="PTHR43677">
    <property type="entry name" value="SHORT-CHAIN DEHYDROGENASE/REDUCTASE"/>
    <property type="match status" value="1"/>
</dbReference>
<dbReference type="InterPro" id="IPR036291">
    <property type="entry name" value="NAD(P)-bd_dom_sf"/>
</dbReference>
<evidence type="ECO:0000256" key="1">
    <source>
        <dbReference type="SAM" id="MobiDB-lite"/>
    </source>
</evidence>
<feature type="region of interest" description="Disordered" evidence="1">
    <location>
        <begin position="173"/>
        <end position="203"/>
    </location>
</feature>
<name>A0AAC9LB09_9PSEU</name>
<dbReference type="InterPro" id="IPR051397">
    <property type="entry name" value="Zn-ADH-like_protein"/>
</dbReference>
<dbReference type="EMBL" id="CP016076">
    <property type="protein sequence ID" value="APU13629.1"/>
    <property type="molecule type" value="Genomic_DNA"/>
</dbReference>
<dbReference type="Proteomes" id="UP000185511">
    <property type="component" value="Chromosome"/>
</dbReference>
<dbReference type="KEGG" id="acad:UA74_07800"/>
<reference evidence="3" key="1">
    <citation type="submission" date="2016-06" db="EMBL/GenBank/DDBJ databases">
        <title>Complete genome sequence of Actinoalloteichus fjordicus DSM 46855 (=ADI127-17), type strain of the new species Actinoalloteichus fjordicus.</title>
        <authorList>
            <person name="Ruckert C."/>
            <person name="Nouioui I."/>
            <person name="Willmese J."/>
            <person name="van Wezel G."/>
            <person name="Klenk H.-P."/>
            <person name="Kalinowski J."/>
            <person name="Zotchev S.B."/>
        </authorList>
    </citation>
    <scope>NUCLEOTIDE SEQUENCE [LARGE SCALE GENOMIC DNA]</scope>
    <source>
        <strain evidence="3">ADI127-7</strain>
    </source>
</reference>
<keyword evidence="3" id="KW-1185">Reference proteome</keyword>
<organism evidence="2 3">
    <name type="scientific">Actinoalloteichus fjordicus</name>
    <dbReference type="NCBI Taxonomy" id="1612552"/>
    <lineage>
        <taxon>Bacteria</taxon>
        <taxon>Bacillati</taxon>
        <taxon>Actinomycetota</taxon>
        <taxon>Actinomycetes</taxon>
        <taxon>Pseudonocardiales</taxon>
        <taxon>Pseudonocardiaceae</taxon>
        <taxon>Actinoalloteichus</taxon>
    </lineage>
</organism>
<dbReference type="AlphaFoldDB" id="A0AAC9LB09"/>
<protein>
    <recommendedName>
        <fullName evidence="4">Alcohol dehydrogenase</fullName>
    </recommendedName>
</protein>
<dbReference type="Gene3D" id="3.40.50.720">
    <property type="entry name" value="NAD(P)-binding Rossmann-like Domain"/>
    <property type="match status" value="1"/>
</dbReference>
<evidence type="ECO:0000313" key="3">
    <source>
        <dbReference type="Proteomes" id="UP000185511"/>
    </source>
</evidence>
<accession>A0AAC9LB09</accession>
<dbReference type="SUPFAM" id="SSF51735">
    <property type="entry name" value="NAD(P)-binding Rossmann-fold domains"/>
    <property type="match status" value="1"/>
</dbReference>
<dbReference type="RefSeq" id="WP_198042963.1">
    <property type="nucleotide sequence ID" value="NZ_CP016076.1"/>
</dbReference>
<dbReference type="PANTHER" id="PTHR43677:SF4">
    <property type="entry name" value="QUINONE OXIDOREDUCTASE-LIKE PROTEIN 2"/>
    <property type="match status" value="1"/>
</dbReference>
<gene>
    <name evidence="2" type="ORF">UA74_07800</name>
</gene>